<reference evidence="1 2" key="1">
    <citation type="submission" date="2019-02" db="EMBL/GenBank/DDBJ databases">
        <title>Deep-cultivation of Planctomycetes and their phenomic and genomic characterization uncovers novel biology.</title>
        <authorList>
            <person name="Wiegand S."/>
            <person name="Jogler M."/>
            <person name="Boedeker C."/>
            <person name="Pinto D."/>
            <person name="Vollmers J."/>
            <person name="Rivas-Marin E."/>
            <person name="Kohn T."/>
            <person name="Peeters S.H."/>
            <person name="Heuer A."/>
            <person name="Rast P."/>
            <person name="Oberbeckmann S."/>
            <person name="Bunk B."/>
            <person name="Jeske O."/>
            <person name="Meyerdierks A."/>
            <person name="Storesund J.E."/>
            <person name="Kallscheuer N."/>
            <person name="Luecker S."/>
            <person name="Lage O.M."/>
            <person name="Pohl T."/>
            <person name="Merkel B.J."/>
            <person name="Hornburger P."/>
            <person name="Mueller R.-W."/>
            <person name="Bruemmer F."/>
            <person name="Labrenz M."/>
            <person name="Spormann A.M."/>
            <person name="Op den Camp H."/>
            <person name="Overmann J."/>
            <person name="Amann R."/>
            <person name="Jetten M.S.M."/>
            <person name="Mascher T."/>
            <person name="Medema M.H."/>
            <person name="Devos D.P."/>
            <person name="Kaster A.-K."/>
            <person name="Ovreas L."/>
            <person name="Rohde M."/>
            <person name="Galperin M.Y."/>
            <person name="Jogler C."/>
        </authorList>
    </citation>
    <scope>NUCLEOTIDE SEQUENCE [LARGE SCALE GENOMIC DNA]</scope>
    <source>
        <strain evidence="1 2">ETA_A1</strain>
    </source>
</reference>
<dbReference type="Proteomes" id="UP000319576">
    <property type="component" value="Chromosome"/>
</dbReference>
<dbReference type="KEGG" id="uli:ETAA1_38700"/>
<proteinExistence type="predicted"/>
<sequence>MTTPVFLDWLEGKFAGTRKVPPGAQVVTAELEQKVRDELIRWLTEEAVRAARVQDHVAATIAARQAELVVAAESIAATLPDLLDTLENRTRSWKAAVWDSTSGLLV</sequence>
<evidence type="ECO:0000313" key="1">
    <source>
        <dbReference type="EMBL" id="QDU21897.1"/>
    </source>
</evidence>
<dbReference type="AlphaFoldDB" id="A0A517XWM1"/>
<keyword evidence="2" id="KW-1185">Reference proteome</keyword>
<dbReference type="EMBL" id="CP036273">
    <property type="protein sequence ID" value="QDU21897.1"/>
    <property type="molecule type" value="Genomic_DNA"/>
</dbReference>
<name>A0A517XWM1_9BACT</name>
<organism evidence="1 2">
    <name type="scientific">Urbifossiella limnaea</name>
    <dbReference type="NCBI Taxonomy" id="2528023"/>
    <lineage>
        <taxon>Bacteria</taxon>
        <taxon>Pseudomonadati</taxon>
        <taxon>Planctomycetota</taxon>
        <taxon>Planctomycetia</taxon>
        <taxon>Gemmatales</taxon>
        <taxon>Gemmataceae</taxon>
        <taxon>Urbifossiella</taxon>
    </lineage>
</organism>
<protein>
    <submittedName>
        <fullName evidence="1">Uncharacterized protein</fullName>
    </submittedName>
</protein>
<gene>
    <name evidence="1" type="ORF">ETAA1_38700</name>
</gene>
<evidence type="ECO:0000313" key="2">
    <source>
        <dbReference type="Proteomes" id="UP000319576"/>
    </source>
</evidence>
<accession>A0A517XWM1</accession>